<feature type="transmembrane region" description="Helical" evidence="1">
    <location>
        <begin position="99"/>
        <end position="119"/>
    </location>
</feature>
<evidence type="ECO:0000313" key="2">
    <source>
        <dbReference type="EMBL" id="MCC0099897.1"/>
    </source>
</evidence>
<evidence type="ECO:0000256" key="1">
    <source>
        <dbReference type="SAM" id="Phobius"/>
    </source>
</evidence>
<dbReference type="RefSeq" id="WP_229342971.1">
    <property type="nucleotide sequence ID" value="NZ_JAINUL010000001.1"/>
</dbReference>
<dbReference type="Proteomes" id="UP001520654">
    <property type="component" value="Unassembled WGS sequence"/>
</dbReference>
<comment type="caution">
    <text evidence="2">The sequence shown here is derived from an EMBL/GenBank/DDBJ whole genome shotgun (WGS) entry which is preliminary data.</text>
</comment>
<keyword evidence="3" id="KW-1185">Reference proteome</keyword>
<sequence>MSAMTRRTGAEHTGAGVRGAAMAAAGGLLAAGALHAVWVFSPWPLDSRAEFAAVVVGVEEEQLPSGPLTLAVAGALGVAAGLVATGARPESRFGRSRPVRAGLWAVSGAMAARGFGGLAGSGLGLWSKPAEFRHWDLRLYSPLCVALGGLTGYVALRTRRRQA</sequence>
<keyword evidence="1" id="KW-0812">Transmembrane</keyword>
<dbReference type="Pfam" id="PF13160">
    <property type="entry name" value="DUF3995"/>
    <property type="match status" value="1"/>
</dbReference>
<organism evidence="2 3">
    <name type="scientific">Streptomyces flavotricini</name>
    <dbReference type="NCBI Taxonomy" id="66888"/>
    <lineage>
        <taxon>Bacteria</taxon>
        <taxon>Bacillati</taxon>
        <taxon>Actinomycetota</taxon>
        <taxon>Actinomycetes</taxon>
        <taxon>Kitasatosporales</taxon>
        <taxon>Streptomycetaceae</taxon>
        <taxon>Streptomyces</taxon>
    </lineage>
</organism>
<feature type="transmembrane region" description="Helical" evidence="1">
    <location>
        <begin position="139"/>
        <end position="156"/>
    </location>
</feature>
<proteinExistence type="predicted"/>
<accession>A0ABS8EFG4</accession>
<dbReference type="InterPro" id="IPR025058">
    <property type="entry name" value="DUF3995"/>
</dbReference>
<evidence type="ECO:0000313" key="3">
    <source>
        <dbReference type="Proteomes" id="UP001520654"/>
    </source>
</evidence>
<dbReference type="EMBL" id="JAINUL010000001">
    <property type="protein sequence ID" value="MCC0099897.1"/>
    <property type="molecule type" value="Genomic_DNA"/>
</dbReference>
<keyword evidence="1" id="KW-0472">Membrane</keyword>
<protein>
    <submittedName>
        <fullName evidence="2">DUF3995 domain-containing protein</fullName>
    </submittedName>
</protein>
<feature type="transmembrane region" description="Helical" evidence="1">
    <location>
        <begin position="20"/>
        <end position="40"/>
    </location>
</feature>
<reference evidence="2 3" key="1">
    <citation type="submission" date="2021-08" db="EMBL/GenBank/DDBJ databases">
        <title>Genomic Architecture of Streptomyces flavotricini NGL1 and Streptomyces erythrochromogenes HMS4 With Differential Plant Beneficial attributes and laccase production capabilities.</title>
        <authorList>
            <person name="Salwan R."/>
            <person name="Kaur R."/>
            <person name="Sharma V."/>
        </authorList>
    </citation>
    <scope>NUCLEOTIDE SEQUENCE [LARGE SCALE GENOMIC DNA]</scope>
    <source>
        <strain evidence="2 3">NGL1</strain>
    </source>
</reference>
<keyword evidence="1" id="KW-1133">Transmembrane helix</keyword>
<name>A0ABS8EFG4_9ACTN</name>
<gene>
    <name evidence="2" type="ORF">K7B10_34970</name>
</gene>
<feature type="transmembrane region" description="Helical" evidence="1">
    <location>
        <begin position="68"/>
        <end position="87"/>
    </location>
</feature>